<comment type="caution">
    <text evidence="2">The sequence shown here is derived from an EMBL/GenBank/DDBJ whole genome shotgun (WGS) entry which is preliminary data.</text>
</comment>
<accession>X0YIC0</accession>
<evidence type="ECO:0000259" key="1">
    <source>
        <dbReference type="Pfam" id="PF18863"/>
    </source>
</evidence>
<proteinExistence type="predicted"/>
<gene>
    <name evidence="2" type="ORF">S01H1_69005</name>
</gene>
<reference evidence="2" key="1">
    <citation type="journal article" date="2014" name="Front. Microbiol.">
        <title>High frequency of phylogenetically diverse reductive dehalogenase-homologous genes in deep subseafloor sedimentary metagenomes.</title>
        <authorList>
            <person name="Kawai M."/>
            <person name="Futagami T."/>
            <person name="Toyoda A."/>
            <person name="Takaki Y."/>
            <person name="Nishi S."/>
            <person name="Hori S."/>
            <person name="Arai W."/>
            <person name="Tsubouchi T."/>
            <person name="Morono Y."/>
            <person name="Uchiyama I."/>
            <person name="Ito T."/>
            <person name="Fujiyama A."/>
            <person name="Inagaki F."/>
            <person name="Takami H."/>
        </authorList>
    </citation>
    <scope>NUCLEOTIDE SEQUENCE</scope>
    <source>
        <strain evidence="2">Expedition CK06-06</strain>
    </source>
</reference>
<protein>
    <recommendedName>
        <fullName evidence="1">HEPN AbiJ-N-terminal domain-containing protein</fullName>
    </recommendedName>
</protein>
<dbReference type="InterPro" id="IPR049503">
    <property type="entry name" value="AbiJ_NTD4"/>
</dbReference>
<dbReference type="Pfam" id="PF18863">
    <property type="entry name" value="AbiJ_NTD4"/>
    <property type="match status" value="1"/>
</dbReference>
<sequence length="177" mass="20988">MKSFSQRKGLKPAKSVIQVDSMDDDLKNRLWNALTMFYWDKVEVIKLGGFIKDITPFQLLWNEHFRKPLDEMHPNWVQTLLQIRHRFFNYKWNEVYDFVEFVANRFPNKPVNSAFMVLCNFILKEELSAYRFVGGLITPITTQEEITEIEEALSLQYPLKPVANHIRSALDLFSNRK</sequence>
<feature type="domain" description="HEPN AbiJ-N-terminal" evidence="1">
    <location>
        <begin position="3"/>
        <end position="154"/>
    </location>
</feature>
<dbReference type="AlphaFoldDB" id="X0YIC0"/>
<feature type="non-terminal residue" evidence="2">
    <location>
        <position position="177"/>
    </location>
</feature>
<dbReference type="EMBL" id="BARS01045787">
    <property type="protein sequence ID" value="GAG36556.1"/>
    <property type="molecule type" value="Genomic_DNA"/>
</dbReference>
<evidence type="ECO:0000313" key="2">
    <source>
        <dbReference type="EMBL" id="GAG36556.1"/>
    </source>
</evidence>
<name>X0YIC0_9ZZZZ</name>
<organism evidence="2">
    <name type="scientific">marine sediment metagenome</name>
    <dbReference type="NCBI Taxonomy" id="412755"/>
    <lineage>
        <taxon>unclassified sequences</taxon>
        <taxon>metagenomes</taxon>
        <taxon>ecological metagenomes</taxon>
    </lineage>
</organism>